<evidence type="ECO:0000259" key="6">
    <source>
        <dbReference type="Pfam" id="PF02826"/>
    </source>
</evidence>
<name>A0AAP9ESI7_GLUTH</name>
<evidence type="ECO:0000259" key="5">
    <source>
        <dbReference type="Pfam" id="PF00389"/>
    </source>
</evidence>
<feature type="domain" description="D-isomer specific 2-hydroxyacid dehydrogenase catalytic" evidence="5">
    <location>
        <begin position="5"/>
        <end position="314"/>
    </location>
</feature>
<comment type="similarity">
    <text evidence="1 4">Belongs to the D-isomer specific 2-hydroxyacid dehydrogenase family.</text>
</comment>
<evidence type="ECO:0000313" key="8">
    <source>
        <dbReference type="Proteomes" id="UP000323560"/>
    </source>
</evidence>
<gene>
    <name evidence="7" type="ORF">FXF46_12275</name>
</gene>
<evidence type="ECO:0000256" key="1">
    <source>
        <dbReference type="ARBA" id="ARBA00005854"/>
    </source>
</evidence>
<evidence type="ECO:0000256" key="2">
    <source>
        <dbReference type="ARBA" id="ARBA00023002"/>
    </source>
</evidence>
<dbReference type="KEGG" id="gti:FXF46_12275"/>
<accession>A0AAP9ESI7</accession>
<dbReference type="RefSeq" id="WP_148620699.1">
    <property type="nucleotide sequence ID" value="NZ_CP043043.1"/>
</dbReference>
<dbReference type="CDD" id="cd12173">
    <property type="entry name" value="PGDH_4"/>
    <property type="match status" value="1"/>
</dbReference>
<dbReference type="Proteomes" id="UP000323560">
    <property type="component" value="Chromosome"/>
</dbReference>
<dbReference type="Pfam" id="PF02826">
    <property type="entry name" value="2-Hacid_dh_C"/>
    <property type="match status" value="1"/>
</dbReference>
<dbReference type="PANTHER" id="PTHR42789:SF1">
    <property type="entry name" value="D-ISOMER SPECIFIC 2-HYDROXYACID DEHYDROGENASE FAMILY PROTEIN (AFU_ORTHOLOGUE AFUA_6G10090)"/>
    <property type="match status" value="1"/>
</dbReference>
<dbReference type="InterPro" id="IPR050857">
    <property type="entry name" value="D-2-hydroxyacid_DH"/>
</dbReference>
<protein>
    <submittedName>
        <fullName evidence="7">Hydroxyacid dehydrogenase</fullName>
    </submittedName>
</protein>
<dbReference type="InterPro" id="IPR006139">
    <property type="entry name" value="D-isomer_2_OHA_DH_cat_dom"/>
</dbReference>
<reference evidence="7 8" key="1">
    <citation type="submission" date="2019-08" db="EMBL/GenBank/DDBJ databases">
        <title>Gluconobacter frateurii HD924 genome.</title>
        <authorList>
            <person name="Liu Y."/>
            <person name="Zhang P."/>
        </authorList>
    </citation>
    <scope>NUCLEOTIDE SEQUENCE [LARGE SCALE GENOMIC DNA]</scope>
    <source>
        <strain evidence="7 8">HD924</strain>
    </source>
</reference>
<dbReference type="GO" id="GO:0051287">
    <property type="term" value="F:NAD binding"/>
    <property type="evidence" value="ECO:0007669"/>
    <property type="project" value="InterPro"/>
</dbReference>
<keyword evidence="2 4" id="KW-0560">Oxidoreductase</keyword>
<dbReference type="EMBL" id="CP043043">
    <property type="protein sequence ID" value="QEH96954.1"/>
    <property type="molecule type" value="Genomic_DNA"/>
</dbReference>
<dbReference type="PANTHER" id="PTHR42789">
    <property type="entry name" value="D-ISOMER SPECIFIC 2-HYDROXYACID DEHYDROGENASE FAMILY PROTEIN (AFU_ORTHOLOGUE AFUA_6G10090)"/>
    <property type="match status" value="1"/>
</dbReference>
<dbReference type="Gene3D" id="3.40.50.720">
    <property type="entry name" value="NAD(P)-binding Rossmann-like Domain"/>
    <property type="match status" value="2"/>
</dbReference>
<dbReference type="AlphaFoldDB" id="A0AAP9ESI7"/>
<evidence type="ECO:0000256" key="3">
    <source>
        <dbReference type="ARBA" id="ARBA00023027"/>
    </source>
</evidence>
<dbReference type="InterPro" id="IPR036291">
    <property type="entry name" value="NAD(P)-bd_dom_sf"/>
</dbReference>
<proteinExistence type="inferred from homology"/>
<organism evidence="7 8">
    <name type="scientific">Gluconobacter thailandicus</name>
    <dbReference type="NCBI Taxonomy" id="257438"/>
    <lineage>
        <taxon>Bacteria</taxon>
        <taxon>Pseudomonadati</taxon>
        <taxon>Pseudomonadota</taxon>
        <taxon>Alphaproteobacteria</taxon>
        <taxon>Acetobacterales</taxon>
        <taxon>Acetobacteraceae</taxon>
        <taxon>Gluconobacter</taxon>
    </lineage>
</organism>
<dbReference type="InterPro" id="IPR006140">
    <property type="entry name" value="D-isomer_DH_NAD-bd"/>
</dbReference>
<keyword evidence="3" id="KW-0520">NAD</keyword>
<dbReference type="GO" id="GO:0016616">
    <property type="term" value="F:oxidoreductase activity, acting on the CH-OH group of donors, NAD or NADP as acceptor"/>
    <property type="evidence" value="ECO:0007669"/>
    <property type="project" value="InterPro"/>
</dbReference>
<evidence type="ECO:0000256" key="4">
    <source>
        <dbReference type="RuleBase" id="RU003719"/>
    </source>
</evidence>
<dbReference type="Pfam" id="PF00389">
    <property type="entry name" value="2-Hacid_dh"/>
    <property type="match status" value="1"/>
</dbReference>
<dbReference type="SUPFAM" id="SSF51735">
    <property type="entry name" value="NAD(P)-binding Rossmann-fold domains"/>
    <property type="match status" value="1"/>
</dbReference>
<feature type="domain" description="D-isomer specific 2-hydroxyacid dehydrogenase NAD-binding" evidence="6">
    <location>
        <begin position="105"/>
        <end position="283"/>
    </location>
</feature>
<evidence type="ECO:0000313" key="7">
    <source>
        <dbReference type="EMBL" id="QEH96954.1"/>
    </source>
</evidence>
<sequence length="322" mass="34269">MPVCFITQPIHPKAVAFLKEKGVQIRFASAPTMEATIAEVGNAEAVITRDLGFSGAALDAAPKLRIIACHGSGTNRIAVNEAAQRGILVTRAINANSRSVAEMTIALMLAGARKICAADTAVRAGNWDFRYKDPGMEVHGKTLGLVGFGAIARHVAQIARDGLGMKVMAWSPSVPHDVFVEHQVTNVSDLPDLLHEADVVSLHRPADASGKPTLTREMLGMLKDGSVVVNTSRGSAIDTRALQDSLRRGRLGAALLDVLPQEPPESDDPLLKDRNVVLTPHIGATTEEALTRMAMTCAHQVMACLTGQSPQYVVQPSIPVKS</sequence>
<dbReference type="SUPFAM" id="SSF52283">
    <property type="entry name" value="Formate/glycerate dehydrogenase catalytic domain-like"/>
    <property type="match status" value="1"/>
</dbReference>